<evidence type="ECO:0000256" key="1">
    <source>
        <dbReference type="SAM" id="MobiDB-lite"/>
    </source>
</evidence>
<comment type="caution">
    <text evidence="2">The sequence shown here is derived from an EMBL/GenBank/DDBJ whole genome shotgun (WGS) entry which is preliminary data.</text>
</comment>
<dbReference type="EMBL" id="NESQ01000250">
    <property type="protein sequence ID" value="PUU75123.1"/>
    <property type="molecule type" value="Genomic_DNA"/>
</dbReference>
<evidence type="ECO:0000313" key="2">
    <source>
        <dbReference type="EMBL" id="PUU75123.1"/>
    </source>
</evidence>
<evidence type="ECO:0000313" key="3">
    <source>
        <dbReference type="Proteomes" id="UP000244722"/>
    </source>
</evidence>
<name>A0A2T6ZI16_TUBBO</name>
<dbReference type="AlphaFoldDB" id="A0A2T6ZI16"/>
<accession>A0A2T6ZI16</accession>
<proteinExistence type="predicted"/>
<gene>
    <name evidence="2" type="ORF">B9Z19DRAFT_1067683</name>
</gene>
<feature type="region of interest" description="Disordered" evidence="1">
    <location>
        <begin position="1"/>
        <end position="21"/>
    </location>
</feature>
<keyword evidence="3" id="KW-1185">Reference proteome</keyword>
<organism evidence="2 3">
    <name type="scientific">Tuber borchii</name>
    <name type="common">White truffle</name>
    <dbReference type="NCBI Taxonomy" id="42251"/>
    <lineage>
        <taxon>Eukaryota</taxon>
        <taxon>Fungi</taxon>
        <taxon>Dikarya</taxon>
        <taxon>Ascomycota</taxon>
        <taxon>Pezizomycotina</taxon>
        <taxon>Pezizomycetes</taxon>
        <taxon>Pezizales</taxon>
        <taxon>Tuberaceae</taxon>
        <taxon>Tuber</taxon>
    </lineage>
</organism>
<dbReference type="Proteomes" id="UP000244722">
    <property type="component" value="Unassembled WGS sequence"/>
</dbReference>
<protein>
    <submittedName>
        <fullName evidence="2">Uncharacterized protein</fullName>
    </submittedName>
</protein>
<sequence length="140" mass="15453">MHKFPEPKKPNFGYPAIQPSSPSSLSEILSKMYFRIGTFLSIPALSPTEQSSVMRGSRTKPSTGYFHARLFSPFWGCRRVYVAYAGMGHWCILLVTLASVGTDGTALVASPFLGVFEYGKEGEEGGLRKWPLVEDRAESV</sequence>
<reference evidence="2 3" key="1">
    <citation type="submission" date="2017-04" db="EMBL/GenBank/DDBJ databases">
        <title>Draft genome sequence of Tuber borchii Vittad., a whitish edible truffle.</title>
        <authorList>
            <consortium name="DOE Joint Genome Institute"/>
            <person name="Murat C."/>
            <person name="Kuo A."/>
            <person name="Barry K.W."/>
            <person name="Clum A."/>
            <person name="Dockter R.B."/>
            <person name="Fauchery L."/>
            <person name="Iotti M."/>
            <person name="Kohler A."/>
            <person name="Labutti K."/>
            <person name="Lindquist E.A."/>
            <person name="Lipzen A."/>
            <person name="Ohm R.A."/>
            <person name="Wang M."/>
            <person name="Grigoriev I.V."/>
            <person name="Zambonelli A."/>
            <person name="Martin F.M."/>
        </authorList>
    </citation>
    <scope>NUCLEOTIDE SEQUENCE [LARGE SCALE GENOMIC DNA]</scope>
    <source>
        <strain evidence="2 3">Tbo3840</strain>
    </source>
</reference>